<dbReference type="RefSeq" id="WP_284207357.1">
    <property type="nucleotide sequence ID" value="NZ_BSSU01000007.1"/>
</dbReference>
<organism evidence="2 3">
    <name type="scientific">Thalassotalea eurytherma</name>
    <dbReference type="NCBI Taxonomy" id="1144278"/>
    <lineage>
        <taxon>Bacteria</taxon>
        <taxon>Pseudomonadati</taxon>
        <taxon>Pseudomonadota</taxon>
        <taxon>Gammaproteobacteria</taxon>
        <taxon>Alteromonadales</taxon>
        <taxon>Colwelliaceae</taxon>
        <taxon>Thalassotalea</taxon>
    </lineage>
</organism>
<sequence>MRVLATLTLLSLLVGCQSTSDDLTPAQERAEIRLMRHNVVNDLTKLSPNIKKEIERSAGYAVFSNAQINIILFSAGTGYGVVKNNLTGKETFMEMGEAGLGLGLGAKDFRALFVFHTEKALNQFVEKGWAFGAEADAAAKSNDKGDQLSYGVTVGNITVYQLTENGLALQATVKGTKYWQSKRLN</sequence>
<evidence type="ECO:0008006" key="4">
    <source>
        <dbReference type="Google" id="ProtNLM"/>
    </source>
</evidence>
<evidence type="ECO:0000256" key="1">
    <source>
        <dbReference type="SAM" id="SignalP"/>
    </source>
</evidence>
<protein>
    <recommendedName>
        <fullName evidence="4">Ysc84 actin-binding domain-containing protein</fullName>
    </recommendedName>
</protein>
<keyword evidence="3" id="KW-1185">Reference proteome</keyword>
<evidence type="ECO:0000313" key="2">
    <source>
        <dbReference type="EMBL" id="GLX82008.1"/>
    </source>
</evidence>
<dbReference type="Proteomes" id="UP001157133">
    <property type="component" value="Unassembled WGS sequence"/>
</dbReference>
<evidence type="ECO:0000313" key="3">
    <source>
        <dbReference type="Proteomes" id="UP001157133"/>
    </source>
</evidence>
<keyword evidence="1" id="KW-0732">Signal</keyword>
<dbReference type="PROSITE" id="PS51257">
    <property type="entry name" value="PROKAR_LIPOPROTEIN"/>
    <property type="match status" value="1"/>
</dbReference>
<proteinExistence type="predicted"/>
<feature type="signal peptide" evidence="1">
    <location>
        <begin position="1"/>
        <end position="20"/>
    </location>
</feature>
<name>A0ABQ6H1D7_9GAMM</name>
<dbReference type="EMBL" id="BSSU01000007">
    <property type="protein sequence ID" value="GLX82008.1"/>
    <property type="molecule type" value="Genomic_DNA"/>
</dbReference>
<feature type="chain" id="PRO_5045239149" description="Ysc84 actin-binding domain-containing protein" evidence="1">
    <location>
        <begin position="21"/>
        <end position="185"/>
    </location>
</feature>
<gene>
    <name evidence="2" type="ORF">theurythT_14600</name>
</gene>
<accession>A0ABQ6H1D7</accession>
<reference evidence="2 3" key="1">
    <citation type="submission" date="2023-03" db="EMBL/GenBank/DDBJ databases">
        <title>Draft genome sequence of Thalassotalea eurytherma JCM 18482T.</title>
        <authorList>
            <person name="Sawabe T."/>
        </authorList>
    </citation>
    <scope>NUCLEOTIDE SEQUENCE [LARGE SCALE GENOMIC DNA]</scope>
    <source>
        <strain evidence="2 3">JCM 18482</strain>
    </source>
</reference>
<comment type="caution">
    <text evidence="2">The sequence shown here is derived from an EMBL/GenBank/DDBJ whole genome shotgun (WGS) entry which is preliminary data.</text>
</comment>